<evidence type="ECO:0000256" key="1">
    <source>
        <dbReference type="SAM" id="Coils"/>
    </source>
</evidence>
<evidence type="ECO:0000313" key="2">
    <source>
        <dbReference type="EMBL" id="GAG41994.1"/>
    </source>
</evidence>
<reference evidence="2" key="1">
    <citation type="journal article" date="2014" name="Front. Microbiol.">
        <title>High frequency of phylogenetically diverse reductive dehalogenase-homologous genes in deep subseafloor sedimentary metagenomes.</title>
        <authorList>
            <person name="Kawai M."/>
            <person name="Futagami T."/>
            <person name="Toyoda A."/>
            <person name="Takaki Y."/>
            <person name="Nishi S."/>
            <person name="Hori S."/>
            <person name="Arai W."/>
            <person name="Tsubouchi T."/>
            <person name="Morono Y."/>
            <person name="Uchiyama I."/>
            <person name="Ito T."/>
            <person name="Fujiyama A."/>
            <person name="Inagaki F."/>
            <person name="Takami H."/>
        </authorList>
    </citation>
    <scope>NUCLEOTIDE SEQUENCE</scope>
    <source>
        <strain evidence="2">Expedition CK06-06</strain>
    </source>
</reference>
<feature type="non-terminal residue" evidence="2">
    <location>
        <position position="80"/>
    </location>
</feature>
<comment type="caution">
    <text evidence="2">The sequence shown here is derived from an EMBL/GenBank/DDBJ whole genome shotgun (WGS) entry which is preliminary data.</text>
</comment>
<keyword evidence="1" id="KW-0175">Coiled coil</keyword>
<organism evidence="2">
    <name type="scientific">marine sediment metagenome</name>
    <dbReference type="NCBI Taxonomy" id="412755"/>
    <lineage>
        <taxon>unclassified sequences</taxon>
        <taxon>metagenomes</taxon>
        <taxon>ecological metagenomes</taxon>
    </lineage>
</organism>
<sequence length="80" mass="8848">NFTGENEKLFKIIETLEIEKIALEEKLAAAKAQGPGPTAGRPAEEDEALKWQRRFTNFTNVNAISPHSRAADGIAALVRW</sequence>
<proteinExistence type="predicted"/>
<name>X0XFQ3_9ZZZZ</name>
<dbReference type="AlphaFoldDB" id="X0XFQ3"/>
<feature type="non-terminal residue" evidence="2">
    <location>
        <position position="1"/>
    </location>
</feature>
<protein>
    <submittedName>
        <fullName evidence="2">Uncharacterized protein</fullName>
    </submittedName>
</protein>
<feature type="coiled-coil region" evidence="1">
    <location>
        <begin position="6"/>
        <end position="33"/>
    </location>
</feature>
<accession>X0XFQ3</accession>
<dbReference type="EMBL" id="BARS01058841">
    <property type="protein sequence ID" value="GAG41994.1"/>
    <property type="molecule type" value="Genomic_DNA"/>
</dbReference>
<gene>
    <name evidence="2" type="ORF">S01H1_85585</name>
</gene>